<dbReference type="AlphaFoldDB" id="A0A250XTW4"/>
<dbReference type="EMBL" id="BEGY01000332">
    <property type="protein sequence ID" value="GAX86494.1"/>
    <property type="molecule type" value="Genomic_DNA"/>
</dbReference>
<proteinExistence type="predicted"/>
<gene>
    <name evidence="1" type="ORF">CEUSTIGMA_g13902.t1</name>
</gene>
<keyword evidence="2" id="KW-1185">Reference proteome</keyword>
<sequence>VTGTLNMTSGSVPDTAPIYFPTYNGPLVETYFGSDDRYGLNMTNAIMRMYASEADTYSALALSLNSNNTFTDFLYVTHGGNVGIGTTAPAYPMDVNGTTRVNANNTENNKLLVLYDGNAGDPVSTACNFFGLGINGGTLRYQAMPGDSHTFYNGTTATFTTGGTNSTFYGTVSVNGATNVSSSLTVNGLINGQSGLAISYGSISPSLVTGNGGFQTGWNTVVGLGCTDFCSYGQGGPGGFDFWYANNANLTPTQMASMLPGSFEYNGTITATVTSNIGYGCNLGSFGTSVSTRILFLDENDPVSLGPAIQFNAANVGQIIGGGDLCLMPAAQRFVGIGTTSPSYMLDVNGSGNVNGSFNVTGILSTLNELYVSAKSFLNGDVISNGAGTFLDVSRTNPTQYYMYATTTSDSFAGATLYGPNEVSYTSVWTPDMTRSVNMSSSNNFVNFYPPVAGKWSFVANVAFPTSYGSLSGVGLSKNWGAVGVQVDANGFPYPSGQIMDWVKVNQNGQPRAYGTYGTDYRFQLAGVASLLTTDYVGLWVSFTGGNTPSSALSSHFDITFSATLL</sequence>
<name>A0A250XTW4_9CHLO</name>
<organism evidence="1 2">
    <name type="scientific">Chlamydomonas eustigma</name>
    <dbReference type="NCBI Taxonomy" id="1157962"/>
    <lineage>
        <taxon>Eukaryota</taxon>
        <taxon>Viridiplantae</taxon>
        <taxon>Chlorophyta</taxon>
        <taxon>core chlorophytes</taxon>
        <taxon>Chlorophyceae</taxon>
        <taxon>CS clade</taxon>
        <taxon>Chlamydomonadales</taxon>
        <taxon>Chlamydomonadaceae</taxon>
        <taxon>Chlamydomonas</taxon>
    </lineage>
</organism>
<accession>A0A250XTW4</accession>
<evidence type="ECO:0000313" key="2">
    <source>
        <dbReference type="Proteomes" id="UP000232323"/>
    </source>
</evidence>
<reference evidence="1 2" key="1">
    <citation type="submission" date="2017-08" db="EMBL/GenBank/DDBJ databases">
        <title>Acidophilic green algal genome provides insights into adaptation to an acidic environment.</title>
        <authorList>
            <person name="Hirooka S."/>
            <person name="Hirose Y."/>
            <person name="Kanesaki Y."/>
            <person name="Higuchi S."/>
            <person name="Fujiwara T."/>
            <person name="Onuma R."/>
            <person name="Era A."/>
            <person name="Ohbayashi R."/>
            <person name="Uzuka A."/>
            <person name="Nozaki H."/>
            <person name="Yoshikawa H."/>
            <person name="Miyagishima S.Y."/>
        </authorList>
    </citation>
    <scope>NUCLEOTIDE SEQUENCE [LARGE SCALE GENOMIC DNA]</scope>
    <source>
        <strain evidence="1 2">NIES-2499</strain>
    </source>
</reference>
<dbReference type="Proteomes" id="UP000232323">
    <property type="component" value="Unassembled WGS sequence"/>
</dbReference>
<protein>
    <submittedName>
        <fullName evidence="1">Uncharacterized protein</fullName>
    </submittedName>
</protein>
<feature type="non-terminal residue" evidence="1">
    <location>
        <position position="1"/>
    </location>
</feature>
<evidence type="ECO:0000313" key="1">
    <source>
        <dbReference type="EMBL" id="GAX86494.1"/>
    </source>
</evidence>
<comment type="caution">
    <text evidence="1">The sequence shown here is derived from an EMBL/GenBank/DDBJ whole genome shotgun (WGS) entry which is preliminary data.</text>
</comment>